<dbReference type="InterPro" id="IPR051675">
    <property type="entry name" value="Endo/Exo/Phosphatase_dom_1"/>
</dbReference>
<dbReference type="InterPro" id="IPR010994">
    <property type="entry name" value="RuvA_2-like"/>
</dbReference>
<dbReference type="HOGENOM" id="CLU_077104_0_0_10"/>
<keyword evidence="1" id="KW-0472">Membrane</keyword>
<feature type="transmembrane region" description="Helical" evidence="1">
    <location>
        <begin position="16"/>
        <end position="34"/>
    </location>
</feature>
<dbReference type="SUPFAM" id="SSF47781">
    <property type="entry name" value="RuvA domain 2-like"/>
    <property type="match status" value="2"/>
</dbReference>
<keyword evidence="1" id="KW-0812">Transmembrane</keyword>
<keyword evidence="3" id="KW-1185">Reference proteome</keyword>
<evidence type="ECO:0000313" key="2">
    <source>
        <dbReference type="EMBL" id="EGN55884.1"/>
    </source>
</evidence>
<dbReference type="OrthoDB" id="981124at2"/>
<dbReference type="Proteomes" id="UP000002772">
    <property type="component" value="Unassembled WGS sequence"/>
</dbReference>
<protein>
    <recommendedName>
        <fullName evidence="4">Helix-hairpin-helix motif protein</fullName>
    </recommendedName>
</protein>
<evidence type="ECO:0000313" key="3">
    <source>
        <dbReference type="Proteomes" id="UP000002772"/>
    </source>
</evidence>
<accession>F8NB66</accession>
<dbReference type="AlphaFoldDB" id="F8NB66"/>
<proteinExistence type="predicted"/>
<evidence type="ECO:0000256" key="1">
    <source>
        <dbReference type="SAM" id="Phobius"/>
    </source>
</evidence>
<dbReference type="Gene3D" id="1.10.150.310">
    <property type="entry name" value="Tex RuvX-like domain-like"/>
    <property type="match status" value="1"/>
</dbReference>
<dbReference type="STRING" id="688246.Premu_0402"/>
<dbReference type="SUPFAM" id="SSF81585">
    <property type="entry name" value="PsbU/PolX domain-like"/>
    <property type="match status" value="1"/>
</dbReference>
<dbReference type="eggNOG" id="COG1555">
    <property type="taxonomic scope" value="Bacteria"/>
</dbReference>
<name>F8NB66_9BACT</name>
<reference evidence="3" key="1">
    <citation type="journal article" date="2011" name="Stand. Genomic Sci.">
        <title>Non-contiguous finished genome sequence of the opportunistic oral pathogen Prevotella multisaccharivorax type strain (PPPA20).</title>
        <authorList>
            <person name="Pati A."/>
            <person name="Gronow S."/>
            <person name="Lu M."/>
            <person name="Lapidus A."/>
            <person name="Nolan M."/>
            <person name="Lucas S."/>
            <person name="Hammon N."/>
            <person name="Deshpande S."/>
            <person name="Cheng J.F."/>
            <person name="Tapia R."/>
            <person name="Han C."/>
            <person name="Goodwin L."/>
            <person name="Pitluck S."/>
            <person name="Liolios K."/>
            <person name="Pagani I."/>
            <person name="Mavromatis K."/>
            <person name="Mikhailova N."/>
            <person name="Huntemann M."/>
            <person name="Chen A."/>
            <person name="Palaniappan K."/>
            <person name="Land M."/>
            <person name="Hauser L."/>
            <person name="Detter J.C."/>
            <person name="Brambilla E.M."/>
            <person name="Rohde M."/>
            <person name="Goker M."/>
            <person name="Woyke T."/>
            <person name="Bristow J."/>
            <person name="Eisen J.A."/>
            <person name="Markowitz V."/>
            <person name="Hugenholtz P."/>
            <person name="Kyrpides N.C."/>
            <person name="Klenk H.P."/>
            <person name="Ivanova N."/>
        </authorList>
    </citation>
    <scope>NUCLEOTIDE SEQUENCE [LARGE SCALE GENOMIC DNA]</scope>
    <source>
        <strain evidence="3">DSM 17128</strain>
    </source>
</reference>
<dbReference type="Gene3D" id="1.10.150.280">
    <property type="entry name" value="AF1531-like domain"/>
    <property type="match status" value="2"/>
</dbReference>
<gene>
    <name evidence="2" type="ORF">Premu_0402</name>
</gene>
<keyword evidence="1" id="KW-1133">Transmembrane helix</keyword>
<sequence>MRFSDFHYIRRSDRRVICFLLAVFMAVSIVLLLFHGHETMFTDGGRMDSTSVQRRWGNYDNDRYRRSGGYRYYAVERRAVSLFPFDPNTADSTELLALGLEPWQVRNIYKYRAKGGVFRRREDFGRIYGLTNKQYRELAPYIRIGADYQPYESPHRLTASYGGIVDTLSERHFPVKLRQGERIELNGADTTQLMKVPGIGRYYAREIAYRRKILGGYYSAEQLLEIEDLPKEVLPYFYVNAEKVRRLNVNQATLGELKRHPYINYYQAKDIVDYRRLYGTIHDIEELKLMKDFTKDDFERLRHYIDY</sequence>
<dbReference type="PANTHER" id="PTHR21180">
    <property type="entry name" value="ENDONUCLEASE/EXONUCLEASE/PHOSPHATASE FAMILY DOMAIN-CONTAINING PROTEIN 1"/>
    <property type="match status" value="1"/>
</dbReference>
<dbReference type="EMBL" id="GL945017">
    <property type="protein sequence ID" value="EGN55884.1"/>
    <property type="molecule type" value="Genomic_DNA"/>
</dbReference>
<organism evidence="2 3">
    <name type="scientific">Hallella multisaccharivorax DSM 17128</name>
    <dbReference type="NCBI Taxonomy" id="688246"/>
    <lineage>
        <taxon>Bacteria</taxon>
        <taxon>Pseudomonadati</taxon>
        <taxon>Bacteroidota</taxon>
        <taxon>Bacteroidia</taxon>
        <taxon>Bacteroidales</taxon>
        <taxon>Prevotellaceae</taxon>
        <taxon>Hallella</taxon>
    </lineage>
</organism>
<evidence type="ECO:0008006" key="4">
    <source>
        <dbReference type="Google" id="ProtNLM"/>
    </source>
</evidence>
<dbReference type="Pfam" id="PF12836">
    <property type="entry name" value="HHH_3"/>
    <property type="match status" value="3"/>
</dbReference>
<dbReference type="RefSeq" id="WP_007572706.1">
    <property type="nucleotide sequence ID" value="NZ_BPTS01000001.1"/>
</dbReference>
<dbReference type="PANTHER" id="PTHR21180:SF32">
    <property type="entry name" value="ENDONUCLEASE_EXONUCLEASE_PHOSPHATASE FAMILY DOMAIN-CONTAINING PROTEIN 1"/>
    <property type="match status" value="1"/>
</dbReference>